<evidence type="ECO:0000256" key="2">
    <source>
        <dbReference type="ARBA" id="ARBA00005011"/>
    </source>
</evidence>
<dbReference type="InterPro" id="IPR004839">
    <property type="entry name" value="Aminotransferase_I/II_large"/>
</dbReference>
<comment type="caution">
    <text evidence="13">The sequence shown here is derived from an EMBL/GenBank/DDBJ whole genome shotgun (WGS) entry which is preliminary data.</text>
</comment>
<keyword evidence="9 11" id="KW-0368">Histidine biosynthesis</keyword>
<dbReference type="EMBL" id="JARVII010000012">
    <property type="protein sequence ID" value="MDG9699477.1"/>
    <property type="molecule type" value="Genomic_DNA"/>
</dbReference>
<dbReference type="InterPro" id="IPR015421">
    <property type="entry name" value="PyrdxlP-dep_Trfase_major"/>
</dbReference>
<evidence type="ECO:0000259" key="12">
    <source>
        <dbReference type="Pfam" id="PF00155"/>
    </source>
</evidence>
<evidence type="ECO:0000256" key="5">
    <source>
        <dbReference type="ARBA" id="ARBA00022576"/>
    </source>
</evidence>
<gene>
    <name evidence="11" type="primary">hisC</name>
    <name evidence="13" type="ORF">QB898_07095</name>
</gene>
<reference evidence="13 14" key="1">
    <citation type="submission" date="2023-04" db="EMBL/GenBank/DDBJ databases">
        <title>Ottowia paracancer sp. nov., isolated from human stomach.</title>
        <authorList>
            <person name="Song Y."/>
        </authorList>
    </citation>
    <scope>NUCLEOTIDE SEQUENCE [LARGE SCALE GENOMIC DNA]</scope>
    <source>
        <strain evidence="13 14">10c7w1</strain>
    </source>
</reference>
<keyword evidence="6 11" id="KW-0028">Amino-acid biosynthesis</keyword>
<name>A0AAW6RNE3_9BURK</name>
<protein>
    <recommendedName>
        <fullName evidence="11">Histidinol-phosphate aminotransferase</fullName>
        <ecNumber evidence="11">2.6.1.9</ecNumber>
    </recommendedName>
    <alternativeName>
        <fullName evidence="11">Imidazole acetol-phosphate transaminase</fullName>
    </alternativeName>
</protein>
<accession>A0AAW6RNE3</accession>
<dbReference type="HAMAP" id="MF_01023">
    <property type="entry name" value="HisC_aminotrans_2"/>
    <property type="match status" value="1"/>
</dbReference>
<dbReference type="Gene3D" id="3.40.640.10">
    <property type="entry name" value="Type I PLP-dependent aspartate aminotransferase-like (Major domain)"/>
    <property type="match status" value="1"/>
</dbReference>
<dbReference type="InterPro" id="IPR015422">
    <property type="entry name" value="PyrdxlP-dep_Trfase_small"/>
</dbReference>
<dbReference type="Proteomes" id="UP001237156">
    <property type="component" value="Unassembled WGS sequence"/>
</dbReference>
<proteinExistence type="inferred from homology"/>
<sequence>MTSPTPSSSAALSAPLPALERIRADVQAMHAYLVQSSEGLLKLDAMENPYGLPPELQQALGERLGRVAINRYPGTRFNDLKAALARHARLPEGWALMLGNGSDELITLLALCCSRQDGEQPAAMLAPMPSFVMYPLAAHLHHMDFHAVPLRPDFQLDEAAMLAAIESLRPALLWLSHPNNPTGTLWDEAAMARLIEAQGRAGGIAVIDEAYQPFAARTWLDAARQRPAEHAHVLVMRTLSKFGLAGVRVGYLMGDERLISQIDKARPPYNLGSLNIECALFALEHASVFDEQARLIRQERERLQASLHRLPGTRPYPSEGNMVLLRVAPEGAPASEAAAFARCVFEGMKARGVLVRDVSAMHPMLAGCLRLTVGSASDNARMLAALTAALADALNAAIQPA</sequence>
<keyword evidence="8 11" id="KW-0663">Pyridoxal phosphate</keyword>
<dbReference type="CDD" id="cd00609">
    <property type="entry name" value="AAT_like"/>
    <property type="match status" value="1"/>
</dbReference>
<dbReference type="PANTHER" id="PTHR42885:SF2">
    <property type="entry name" value="HISTIDINOL-PHOSPHATE AMINOTRANSFERASE"/>
    <property type="match status" value="1"/>
</dbReference>
<dbReference type="GO" id="GO:0030170">
    <property type="term" value="F:pyridoxal phosphate binding"/>
    <property type="evidence" value="ECO:0007669"/>
    <property type="project" value="InterPro"/>
</dbReference>
<evidence type="ECO:0000256" key="11">
    <source>
        <dbReference type="HAMAP-Rule" id="MF_01023"/>
    </source>
</evidence>
<evidence type="ECO:0000256" key="3">
    <source>
        <dbReference type="ARBA" id="ARBA00007970"/>
    </source>
</evidence>
<dbReference type="Gene3D" id="3.90.1150.10">
    <property type="entry name" value="Aspartate Aminotransferase, domain 1"/>
    <property type="match status" value="1"/>
</dbReference>
<evidence type="ECO:0000256" key="10">
    <source>
        <dbReference type="ARBA" id="ARBA00047481"/>
    </source>
</evidence>
<dbReference type="EC" id="2.6.1.9" evidence="11"/>
<evidence type="ECO:0000256" key="6">
    <source>
        <dbReference type="ARBA" id="ARBA00022605"/>
    </source>
</evidence>
<comment type="pathway">
    <text evidence="2 11">Amino-acid biosynthesis; L-histidine biosynthesis; L-histidine from 5-phospho-alpha-D-ribose 1-diphosphate: step 7/9.</text>
</comment>
<dbReference type="RefSeq" id="WP_279524377.1">
    <property type="nucleotide sequence ID" value="NZ_JARVII010000012.1"/>
</dbReference>
<dbReference type="GO" id="GO:0000105">
    <property type="term" value="P:L-histidine biosynthetic process"/>
    <property type="evidence" value="ECO:0007669"/>
    <property type="project" value="UniProtKB-UniRule"/>
</dbReference>
<comment type="cofactor">
    <cofactor evidence="1 11">
        <name>pyridoxal 5'-phosphate</name>
        <dbReference type="ChEBI" id="CHEBI:597326"/>
    </cofactor>
</comment>
<evidence type="ECO:0000313" key="14">
    <source>
        <dbReference type="Proteomes" id="UP001237156"/>
    </source>
</evidence>
<feature type="modified residue" description="N6-(pyridoxal phosphate)lysine" evidence="11">
    <location>
        <position position="241"/>
    </location>
</feature>
<comment type="catalytic activity">
    <reaction evidence="10 11">
        <text>L-histidinol phosphate + 2-oxoglutarate = 3-(imidazol-4-yl)-2-oxopropyl phosphate + L-glutamate</text>
        <dbReference type="Rhea" id="RHEA:23744"/>
        <dbReference type="ChEBI" id="CHEBI:16810"/>
        <dbReference type="ChEBI" id="CHEBI:29985"/>
        <dbReference type="ChEBI" id="CHEBI:57766"/>
        <dbReference type="ChEBI" id="CHEBI:57980"/>
        <dbReference type="EC" id="2.6.1.9"/>
    </reaction>
</comment>
<feature type="domain" description="Aminotransferase class I/classII large" evidence="12">
    <location>
        <begin position="40"/>
        <end position="385"/>
    </location>
</feature>
<dbReference type="SUPFAM" id="SSF53383">
    <property type="entry name" value="PLP-dependent transferases"/>
    <property type="match status" value="1"/>
</dbReference>
<evidence type="ECO:0000256" key="8">
    <source>
        <dbReference type="ARBA" id="ARBA00022898"/>
    </source>
</evidence>
<comment type="similarity">
    <text evidence="3 11">Belongs to the class-II pyridoxal-phosphate-dependent aminotransferase family. Histidinol-phosphate aminotransferase subfamily.</text>
</comment>
<keyword evidence="7 11" id="KW-0808">Transferase</keyword>
<dbReference type="InterPro" id="IPR005861">
    <property type="entry name" value="HisP_aminotrans"/>
</dbReference>
<dbReference type="Pfam" id="PF00155">
    <property type="entry name" value="Aminotran_1_2"/>
    <property type="match status" value="1"/>
</dbReference>
<dbReference type="GO" id="GO:0004400">
    <property type="term" value="F:histidinol-phosphate transaminase activity"/>
    <property type="evidence" value="ECO:0007669"/>
    <property type="project" value="UniProtKB-UniRule"/>
</dbReference>
<evidence type="ECO:0000256" key="4">
    <source>
        <dbReference type="ARBA" id="ARBA00011738"/>
    </source>
</evidence>
<keyword evidence="5 11" id="KW-0032">Aminotransferase</keyword>
<organism evidence="13 14">
    <name type="scientific">Ottowia cancrivicina</name>
    <dbReference type="NCBI Taxonomy" id="3040346"/>
    <lineage>
        <taxon>Bacteria</taxon>
        <taxon>Pseudomonadati</taxon>
        <taxon>Pseudomonadota</taxon>
        <taxon>Betaproteobacteria</taxon>
        <taxon>Burkholderiales</taxon>
        <taxon>Comamonadaceae</taxon>
        <taxon>Ottowia</taxon>
    </lineage>
</organism>
<dbReference type="InterPro" id="IPR015424">
    <property type="entry name" value="PyrdxlP-dep_Trfase"/>
</dbReference>
<evidence type="ECO:0000256" key="1">
    <source>
        <dbReference type="ARBA" id="ARBA00001933"/>
    </source>
</evidence>
<evidence type="ECO:0000256" key="9">
    <source>
        <dbReference type="ARBA" id="ARBA00023102"/>
    </source>
</evidence>
<dbReference type="PANTHER" id="PTHR42885">
    <property type="entry name" value="HISTIDINOL-PHOSPHATE AMINOTRANSFERASE-RELATED"/>
    <property type="match status" value="1"/>
</dbReference>
<comment type="subunit">
    <text evidence="4 11">Homodimer.</text>
</comment>
<evidence type="ECO:0000256" key="7">
    <source>
        <dbReference type="ARBA" id="ARBA00022679"/>
    </source>
</evidence>
<keyword evidence="14" id="KW-1185">Reference proteome</keyword>
<dbReference type="AlphaFoldDB" id="A0AAW6RNE3"/>
<evidence type="ECO:0000313" key="13">
    <source>
        <dbReference type="EMBL" id="MDG9699477.1"/>
    </source>
</evidence>